<evidence type="ECO:0000313" key="1">
    <source>
        <dbReference type="EMBL" id="MEE3849188.1"/>
    </source>
</evidence>
<gene>
    <name evidence="1" type="ORF">VZC37_02515</name>
</gene>
<name>A0ABU7M8P1_9ACTN</name>
<comment type="caution">
    <text evidence="1">The sequence shown here is derived from an EMBL/GenBank/DDBJ whole genome shotgun (WGS) entry which is preliminary data.</text>
</comment>
<evidence type="ECO:0000313" key="2">
    <source>
        <dbReference type="Proteomes" id="UP001347146"/>
    </source>
</evidence>
<dbReference type="RefSeq" id="WP_330430837.1">
    <property type="nucleotide sequence ID" value="NZ_JAZDUF010000001.1"/>
</dbReference>
<protein>
    <recommendedName>
        <fullName evidence="3">WXG100 family type VII secretion target</fullName>
    </recommendedName>
</protein>
<accession>A0ABU7M8P1</accession>
<evidence type="ECO:0008006" key="3">
    <source>
        <dbReference type="Google" id="ProtNLM"/>
    </source>
</evidence>
<keyword evidence="2" id="KW-1185">Reference proteome</keyword>
<dbReference type="EMBL" id="JAZDUF010000001">
    <property type="protein sequence ID" value="MEE3849188.1"/>
    <property type="molecule type" value="Genomic_DNA"/>
</dbReference>
<organism evidence="1 2">
    <name type="scientific">Gordonia sesuvii</name>
    <dbReference type="NCBI Taxonomy" id="3116777"/>
    <lineage>
        <taxon>Bacteria</taxon>
        <taxon>Bacillati</taxon>
        <taxon>Actinomycetota</taxon>
        <taxon>Actinomycetes</taxon>
        <taxon>Mycobacteriales</taxon>
        <taxon>Gordoniaceae</taxon>
        <taxon>Gordonia</taxon>
    </lineage>
</organism>
<proteinExistence type="predicted"/>
<dbReference type="Proteomes" id="UP001347146">
    <property type="component" value="Unassembled WGS sequence"/>
</dbReference>
<sequence length="211" mass="22014">MGELNVDPKVLQQAADGITGIIDGLSGLGVGQTGALGRGFSLLSMSPEEAGKQEIQTSFEEFAERWSWGVRHLVQAADEIAGALDLSAGRYHIMDETASDAFKTMWTHLAGNPHLSSEEISERSWGDTFADNPINNVMNPDYSAESFDEAFDHIETNSAVVGAVGDQALANLSPTAGLLGAGDPAYNSGAAAEAAEILDGAQPLSDTGSSD</sequence>
<reference evidence="1 2" key="1">
    <citation type="submission" date="2024-01" db="EMBL/GenBank/DDBJ databases">
        <title>Draft genome sequence of Gordonia sp. LSe1-13.</title>
        <authorList>
            <person name="Suphannarot A."/>
            <person name="Mingma R."/>
        </authorList>
    </citation>
    <scope>NUCLEOTIDE SEQUENCE [LARGE SCALE GENOMIC DNA]</scope>
    <source>
        <strain evidence="1 2">LSe1-13</strain>
    </source>
</reference>